<dbReference type="PROSITE" id="PS51767">
    <property type="entry name" value="PEPTIDASE_A1"/>
    <property type="match status" value="1"/>
</dbReference>
<keyword evidence="11" id="KW-0325">Glycoprotein</keyword>
<dbReference type="EMBL" id="PKMF04000277">
    <property type="protein sequence ID" value="KAK7839697.1"/>
    <property type="molecule type" value="Genomic_DNA"/>
</dbReference>
<dbReference type="PANTHER" id="PTHR30222">
    <property type="entry name" value="SPERMIDINE/PUTRESCINE-BINDING PERIPLASMIC PROTEIN"/>
    <property type="match status" value="1"/>
</dbReference>
<evidence type="ECO:0000256" key="7">
    <source>
        <dbReference type="ARBA" id="ARBA00022729"/>
    </source>
</evidence>
<dbReference type="InterPro" id="IPR032799">
    <property type="entry name" value="TAXi_C"/>
</dbReference>
<dbReference type="Gene3D" id="2.40.70.10">
    <property type="entry name" value="Acid Proteases"/>
    <property type="match status" value="2"/>
</dbReference>
<dbReference type="FunFam" id="2.40.70.10:FF:000050">
    <property type="entry name" value="Aspartic proteinase CDR1"/>
    <property type="match status" value="1"/>
</dbReference>
<dbReference type="SUPFAM" id="SSF53850">
    <property type="entry name" value="Periplasmic binding protein-like II"/>
    <property type="match status" value="1"/>
</dbReference>
<dbReference type="InterPro" id="IPR034161">
    <property type="entry name" value="Pepsin-like_plant"/>
</dbReference>
<sequence>MAALLLPSQSHTHTTLFLNHYRFFTPNPFPLLLRFPNKPHKKTVSTALSLTLTAHNSLTSLQSFTHDDDDDSPNPKTSSSSSSLRLAAVIFFLGCFTFTAASARLFKVPPLALASTVHDQTQDDHGGDSAKPENLENLEDDDKELSAKFQAWKSKTYALTVPLTVVALRGSLPPSWIKDFIELQGRRLKFRLKYNGSLEGIFSDLLMPSRKGNVSPSSTLAADIVSVGDSWLNFAINKAIIEPIQGVEDLEWFKGLSDKWKVYLRRNSVGEIDPEGKIWAAPYRWGCMVIAYKKSKFQQQKLAPIEDWADLWRPELAGRISMVDSPREVIGAVLKYMGASYNTNNIDLQVAGGRSAVQKNLELLGKQVRLFDSVNYLKAFGVGDVWVAVGWSTDVIPIAKRSSNVAVIVPKSGASLWADLWAIPAASRFETNQIGGRVRGPSPLIHQWIEFCLQAARALPFKQEVIPGASPSALESAQVKMPAEFTKGKPRLDTNLIAGIPPPEILARCEFLEPLSDSTFIPAASRFETNQIGGRVRGPSPLIHQWIEFCLQAARALPFKQEVIPGASPSALESAQVKMPAEFTKGKPRLDTNLIAGIPPPEILARCEFLEPLSDSTLSEYQSLIGTMQKPGHEATYSGITVDLIQRDSTESPSYNASHTHFDRLYKAFARSISRANHFRPSLKSKSSIQSNVIANGGEYLMKISLGTPPVEVLGIADIGSDLTWTQCEPCEKFYKQNLPLFDPHPCKALDTASCGTDKNTCQYGYSYGDQSFTNGDLGVERLTIGLTTSRQVTLPNIVFGCGHNNDGTFSEAGSGIIGLGGGPLSLVSQLNHSIGGKFSYCLVPTENSNVTSKINFGSNGLVSGNGVVSTPLVAKDPSTFYYLTLEGISVGNKRFAYKASSKAVASNEGNIVIDSGTTLTLLPPEFHEDLVSAVEKAIDAERVSDPRGVLSLCFRSKDEIHIPIITAHFTGADVKLKPINTFARMDDDLVCFTMIPSGSVAIFGNLAQINFLVGYDLEAKKVSFLPADCTKH</sequence>
<feature type="domain" description="Peptidase A1" evidence="12">
    <location>
        <begin position="700"/>
        <end position="1026"/>
    </location>
</feature>
<evidence type="ECO:0000313" key="14">
    <source>
        <dbReference type="Proteomes" id="UP000237347"/>
    </source>
</evidence>
<dbReference type="InterPro" id="IPR021109">
    <property type="entry name" value="Peptidase_aspartic_dom_sf"/>
</dbReference>
<dbReference type="Pfam" id="PF13343">
    <property type="entry name" value="SBP_bac_6"/>
    <property type="match status" value="1"/>
</dbReference>
<evidence type="ECO:0000259" key="12">
    <source>
        <dbReference type="PROSITE" id="PS51767"/>
    </source>
</evidence>
<dbReference type="CDD" id="cd05476">
    <property type="entry name" value="pepsin_A_like_plant"/>
    <property type="match status" value="1"/>
</dbReference>
<evidence type="ECO:0000256" key="1">
    <source>
        <dbReference type="ARBA" id="ARBA00004418"/>
    </source>
</evidence>
<protein>
    <submittedName>
        <fullName evidence="13">Aspartic proteinase cdr1</fullName>
    </submittedName>
</protein>
<dbReference type="Proteomes" id="UP000237347">
    <property type="component" value="Unassembled WGS sequence"/>
</dbReference>
<comment type="similarity">
    <text evidence="3">Belongs to the peptidase A1 family.</text>
</comment>
<name>A0AAW0KLJ4_QUESU</name>
<dbReference type="Gene3D" id="3.40.190.10">
    <property type="entry name" value="Periplasmic binding protein-like II"/>
    <property type="match status" value="1"/>
</dbReference>
<keyword evidence="4" id="KW-0813">Transport</keyword>
<evidence type="ECO:0000256" key="5">
    <source>
        <dbReference type="ARBA" id="ARBA00022525"/>
    </source>
</evidence>
<dbReference type="PANTHER" id="PTHR30222:SF17">
    <property type="entry name" value="SPERMIDINE_PUTRESCINE-BINDING PERIPLASMIC PROTEIN"/>
    <property type="match status" value="1"/>
</dbReference>
<evidence type="ECO:0000256" key="11">
    <source>
        <dbReference type="ARBA" id="ARBA00023180"/>
    </source>
</evidence>
<evidence type="ECO:0000256" key="2">
    <source>
        <dbReference type="ARBA" id="ARBA00004613"/>
    </source>
</evidence>
<keyword evidence="9" id="KW-0574">Periplasm</keyword>
<dbReference type="SUPFAM" id="SSF50630">
    <property type="entry name" value="Acid proteases"/>
    <property type="match status" value="1"/>
</dbReference>
<dbReference type="GO" id="GO:0004190">
    <property type="term" value="F:aspartic-type endopeptidase activity"/>
    <property type="evidence" value="ECO:0007669"/>
    <property type="project" value="UniProtKB-KW"/>
</dbReference>
<keyword evidence="5" id="KW-0964">Secreted</keyword>
<dbReference type="PRINTS" id="PR00909">
    <property type="entry name" value="SPERMDNBNDNG"/>
</dbReference>
<dbReference type="InterPro" id="IPR001969">
    <property type="entry name" value="Aspartic_peptidase_AS"/>
</dbReference>
<evidence type="ECO:0000256" key="3">
    <source>
        <dbReference type="ARBA" id="ARBA00007447"/>
    </source>
</evidence>
<dbReference type="GO" id="GO:0019808">
    <property type="term" value="F:polyamine binding"/>
    <property type="evidence" value="ECO:0007669"/>
    <property type="project" value="InterPro"/>
</dbReference>
<evidence type="ECO:0000256" key="9">
    <source>
        <dbReference type="ARBA" id="ARBA00022764"/>
    </source>
</evidence>
<organism evidence="13 14">
    <name type="scientific">Quercus suber</name>
    <name type="common">Cork oak</name>
    <dbReference type="NCBI Taxonomy" id="58331"/>
    <lineage>
        <taxon>Eukaryota</taxon>
        <taxon>Viridiplantae</taxon>
        <taxon>Streptophyta</taxon>
        <taxon>Embryophyta</taxon>
        <taxon>Tracheophyta</taxon>
        <taxon>Spermatophyta</taxon>
        <taxon>Magnoliopsida</taxon>
        <taxon>eudicotyledons</taxon>
        <taxon>Gunneridae</taxon>
        <taxon>Pentapetalae</taxon>
        <taxon>rosids</taxon>
        <taxon>fabids</taxon>
        <taxon>Fagales</taxon>
        <taxon>Fagaceae</taxon>
        <taxon>Quercus</taxon>
    </lineage>
</organism>
<dbReference type="PROSITE" id="PS00141">
    <property type="entry name" value="ASP_PROTEASE"/>
    <property type="match status" value="1"/>
</dbReference>
<dbReference type="InterPro" id="IPR032861">
    <property type="entry name" value="TAXi_N"/>
</dbReference>
<keyword evidence="10" id="KW-0378">Hydrolase</keyword>
<dbReference type="GO" id="GO:0005576">
    <property type="term" value="C:extracellular region"/>
    <property type="evidence" value="ECO:0007669"/>
    <property type="project" value="UniProtKB-SubCell"/>
</dbReference>
<evidence type="ECO:0000256" key="8">
    <source>
        <dbReference type="ARBA" id="ARBA00022750"/>
    </source>
</evidence>
<evidence type="ECO:0000256" key="10">
    <source>
        <dbReference type="ARBA" id="ARBA00022801"/>
    </source>
</evidence>
<dbReference type="AlphaFoldDB" id="A0AAW0KLJ4"/>
<evidence type="ECO:0000313" key="13">
    <source>
        <dbReference type="EMBL" id="KAK7839697.1"/>
    </source>
</evidence>
<reference evidence="13 14" key="1">
    <citation type="journal article" date="2018" name="Sci. Data">
        <title>The draft genome sequence of cork oak.</title>
        <authorList>
            <person name="Ramos A.M."/>
            <person name="Usie A."/>
            <person name="Barbosa P."/>
            <person name="Barros P.M."/>
            <person name="Capote T."/>
            <person name="Chaves I."/>
            <person name="Simoes F."/>
            <person name="Abreu I."/>
            <person name="Carrasquinho I."/>
            <person name="Faro C."/>
            <person name="Guimaraes J.B."/>
            <person name="Mendonca D."/>
            <person name="Nobrega F."/>
            <person name="Rodrigues L."/>
            <person name="Saibo N.J.M."/>
            <person name="Varela M.C."/>
            <person name="Egas C."/>
            <person name="Matos J."/>
            <person name="Miguel C.M."/>
            <person name="Oliveira M.M."/>
            <person name="Ricardo C.P."/>
            <person name="Goncalves S."/>
        </authorList>
    </citation>
    <scope>NUCLEOTIDE SEQUENCE [LARGE SCALE GENOMIC DNA]</scope>
    <source>
        <strain evidence="14">cv. HL8</strain>
    </source>
</reference>
<gene>
    <name evidence="13" type="primary">CDR1_17</name>
    <name evidence="13" type="ORF">CFP56_017584</name>
</gene>
<dbReference type="GO" id="GO:0015846">
    <property type="term" value="P:polyamine transport"/>
    <property type="evidence" value="ECO:0007669"/>
    <property type="project" value="InterPro"/>
</dbReference>
<dbReference type="Pfam" id="PF14541">
    <property type="entry name" value="TAXi_C"/>
    <property type="match status" value="1"/>
</dbReference>
<accession>A0AAW0KLJ4</accession>
<comment type="caution">
    <text evidence="13">The sequence shown here is derived from an EMBL/GenBank/DDBJ whole genome shotgun (WGS) entry which is preliminary data.</text>
</comment>
<keyword evidence="8" id="KW-0064">Aspartyl protease</keyword>
<proteinExistence type="inferred from homology"/>
<dbReference type="GO" id="GO:0006508">
    <property type="term" value="P:proteolysis"/>
    <property type="evidence" value="ECO:0007669"/>
    <property type="project" value="UniProtKB-KW"/>
</dbReference>
<dbReference type="InterPro" id="IPR033121">
    <property type="entry name" value="PEPTIDASE_A1"/>
</dbReference>
<evidence type="ECO:0000256" key="6">
    <source>
        <dbReference type="ARBA" id="ARBA00022670"/>
    </source>
</evidence>
<comment type="subcellular location">
    <subcellularLocation>
        <location evidence="1">Periplasm</location>
    </subcellularLocation>
    <subcellularLocation>
        <location evidence="2">Secreted</location>
    </subcellularLocation>
</comment>
<keyword evidence="7" id="KW-0732">Signal</keyword>
<dbReference type="InterPro" id="IPR001188">
    <property type="entry name" value="Sperm_putr-bd"/>
</dbReference>
<dbReference type="Pfam" id="PF14543">
    <property type="entry name" value="TAXi_N"/>
    <property type="match status" value="1"/>
</dbReference>
<dbReference type="CDD" id="cd13661">
    <property type="entry name" value="PBP2_PotD_PotF_like_1"/>
    <property type="match status" value="1"/>
</dbReference>
<evidence type="ECO:0000256" key="4">
    <source>
        <dbReference type="ARBA" id="ARBA00022448"/>
    </source>
</evidence>
<keyword evidence="14" id="KW-1185">Reference proteome</keyword>
<keyword evidence="6" id="KW-0645">Protease</keyword>